<dbReference type="InterPro" id="IPR050523">
    <property type="entry name" value="AKR_Detox_Biosynth"/>
</dbReference>
<dbReference type="AlphaFoldDB" id="A0A8K0TB19"/>
<dbReference type="InterPro" id="IPR036812">
    <property type="entry name" value="NAD(P)_OxRdtase_dom_sf"/>
</dbReference>
<evidence type="ECO:0000313" key="6">
    <source>
        <dbReference type="Proteomes" id="UP000813385"/>
    </source>
</evidence>
<evidence type="ECO:0000313" key="5">
    <source>
        <dbReference type="EMBL" id="KAH7350092.1"/>
    </source>
</evidence>
<dbReference type="OrthoDB" id="48988at2759"/>
<feature type="region of interest" description="Disordered" evidence="3">
    <location>
        <begin position="247"/>
        <end position="267"/>
    </location>
</feature>
<evidence type="ECO:0000256" key="1">
    <source>
        <dbReference type="ARBA" id="ARBA00023002"/>
    </source>
</evidence>
<gene>
    <name evidence="5" type="ORF">B0T11DRAFT_137814</name>
</gene>
<dbReference type="SUPFAM" id="SSF51430">
    <property type="entry name" value="NAD(P)-linked oxidoreductase"/>
    <property type="match status" value="1"/>
</dbReference>
<dbReference type="GO" id="GO:0016491">
    <property type="term" value="F:oxidoreductase activity"/>
    <property type="evidence" value="ECO:0007669"/>
    <property type="project" value="UniProtKB-KW"/>
</dbReference>
<name>A0A8K0TB19_9PEZI</name>
<keyword evidence="6" id="KW-1185">Reference proteome</keyword>
<dbReference type="Gene3D" id="3.20.20.100">
    <property type="entry name" value="NADP-dependent oxidoreductase domain"/>
    <property type="match status" value="1"/>
</dbReference>
<protein>
    <submittedName>
        <fullName evidence="5">Aryl-alcohol dehydrogenase</fullName>
    </submittedName>
</protein>
<sequence>MTFPLPPSPPTELGRYRVLSSTAGVRVSPLVLGGASFGTALADLLGPLDEQNTFKLLDAYVAAGGNFIDTANGYQREQSETFIGNWLASRGERDTIFLATKFTNAFCAYSIGMGKAVTYGGNHKKSLFLSVEASLKKLHTSYIDLLYVHWWDWTTSIEELMDSLHIMVQKGKVLYLGASDTPAWVVSAANEYAKARGKTQFSVYQGRWSLMQRDFERDIIPMVRQYGMALCPWGVLGSGSFQTKKQLEARKQADDGGRGSAEQSKEARKVSEALEKVAAAHGTESIQQIALAYAMQKTRNVFPVIGGRKVEHLHDNIAALSIHLTDREIKYLESVVTFDIGFPLNYIGEDPKEVGVQPPVMESLTGAKITWQRSAKPIGHKDAIVTPG</sequence>
<dbReference type="Pfam" id="PF00248">
    <property type="entry name" value="Aldo_ket_red"/>
    <property type="match status" value="1"/>
</dbReference>
<proteinExistence type="inferred from homology"/>
<dbReference type="PANTHER" id="PTHR43364">
    <property type="entry name" value="NADH-SPECIFIC METHYLGLYOXAL REDUCTASE-RELATED"/>
    <property type="match status" value="1"/>
</dbReference>
<organism evidence="5 6">
    <name type="scientific">Plectosphaerella cucumerina</name>
    <dbReference type="NCBI Taxonomy" id="40658"/>
    <lineage>
        <taxon>Eukaryota</taxon>
        <taxon>Fungi</taxon>
        <taxon>Dikarya</taxon>
        <taxon>Ascomycota</taxon>
        <taxon>Pezizomycotina</taxon>
        <taxon>Sordariomycetes</taxon>
        <taxon>Hypocreomycetidae</taxon>
        <taxon>Glomerellales</taxon>
        <taxon>Plectosphaerellaceae</taxon>
        <taxon>Plectosphaerella</taxon>
    </lineage>
</organism>
<dbReference type="PANTHER" id="PTHR43364:SF2">
    <property type="entry name" value="ARYL-ALCOHOL DEHYDROGENASE AAD10-RELATED"/>
    <property type="match status" value="1"/>
</dbReference>
<comment type="caution">
    <text evidence="5">The sequence shown here is derived from an EMBL/GenBank/DDBJ whole genome shotgun (WGS) entry which is preliminary data.</text>
</comment>
<comment type="similarity">
    <text evidence="2">Belongs to the aldo/keto reductase family. Aldo/keto reductase 2 subfamily.</text>
</comment>
<accession>A0A8K0TB19</accession>
<dbReference type="Proteomes" id="UP000813385">
    <property type="component" value="Unassembled WGS sequence"/>
</dbReference>
<dbReference type="EMBL" id="JAGPXD010000006">
    <property type="protein sequence ID" value="KAH7350092.1"/>
    <property type="molecule type" value="Genomic_DNA"/>
</dbReference>
<reference evidence="5" key="1">
    <citation type="journal article" date="2021" name="Nat. Commun.">
        <title>Genetic determinants of endophytism in the Arabidopsis root mycobiome.</title>
        <authorList>
            <person name="Mesny F."/>
            <person name="Miyauchi S."/>
            <person name="Thiergart T."/>
            <person name="Pickel B."/>
            <person name="Atanasova L."/>
            <person name="Karlsson M."/>
            <person name="Huettel B."/>
            <person name="Barry K.W."/>
            <person name="Haridas S."/>
            <person name="Chen C."/>
            <person name="Bauer D."/>
            <person name="Andreopoulos W."/>
            <person name="Pangilinan J."/>
            <person name="LaButti K."/>
            <person name="Riley R."/>
            <person name="Lipzen A."/>
            <person name="Clum A."/>
            <person name="Drula E."/>
            <person name="Henrissat B."/>
            <person name="Kohler A."/>
            <person name="Grigoriev I.V."/>
            <person name="Martin F.M."/>
            <person name="Hacquard S."/>
        </authorList>
    </citation>
    <scope>NUCLEOTIDE SEQUENCE</scope>
    <source>
        <strain evidence="5">MPI-CAGE-AT-0016</strain>
    </source>
</reference>
<evidence type="ECO:0000259" key="4">
    <source>
        <dbReference type="Pfam" id="PF00248"/>
    </source>
</evidence>
<feature type="domain" description="NADP-dependent oxidoreductase" evidence="4">
    <location>
        <begin position="29"/>
        <end position="335"/>
    </location>
</feature>
<dbReference type="InterPro" id="IPR023210">
    <property type="entry name" value="NADP_OxRdtase_dom"/>
</dbReference>
<keyword evidence="1" id="KW-0560">Oxidoreductase</keyword>
<evidence type="ECO:0000256" key="3">
    <source>
        <dbReference type="SAM" id="MobiDB-lite"/>
    </source>
</evidence>
<evidence type="ECO:0000256" key="2">
    <source>
        <dbReference type="ARBA" id="ARBA00038157"/>
    </source>
</evidence>